<evidence type="ECO:0000313" key="5">
    <source>
        <dbReference type="Proteomes" id="UP000582090"/>
    </source>
</evidence>
<dbReference type="Pfam" id="PF23666">
    <property type="entry name" value="Rcc01698_C"/>
    <property type="match status" value="1"/>
</dbReference>
<feature type="domain" description="Rcc01698-like C-terminal" evidence="3">
    <location>
        <begin position="1027"/>
        <end position="1126"/>
    </location>
</feature>
<proteinExistence type="predicted"/>
<dbReference type="InterPro" id="IPR017853">
    <property type="entry name" value="GH"/>
</dbReference>
<dbReference type="Pfam" id="PF13547">
    <property type="entry name" value="GTA_TIM"/>
    <property type="match status" value="1"/>
</dbReference>
<dbReference type="Proteomes" id="UP000582090">
    <property type="component" value="Unassembled WGS sequence"/>
</dbReference>
<dbReference type="Pfam" id="PF13550">
    <property type="entry name" value="Phage-tail_3"/>
    <property type="match status" value="1"/>
</dbReference>
<dbReference type="InterPro" id="IPR032876">
    <property type="entry name" value="J_dom"/>
</dbReference>
<evidence type="ECO:0000259" key="1">
    <source>
        <dbReference type="Pfam" id="PF13547"/>
    </source>
</evidence>
<organism evidence="4 5">
    <name type="scientific">Rhizobium metallidurans</name>
    <dbReference type="NCBI Taxonomy" id="1265931"/>
    <lineage>
        <taxon>Bacteria</taxon>
        <taxon>Pseudomonadati</taxon>
        <taxon>Pseudomonadota</taxon>
        <taxon>Alphaproteobacteria</taxon>
        <taxon>Hyphomicrobiales</taxon>
        <taxon>Rhizobiaceae</taxon>
        <taxon>Rhizobium/Agrobacterium group</taxon>
        <taxon>Rhizobium</taxon>
    </lineage>
</organism>
<evidence type="ECO:0008006" key="6">
    <source>
        <dbReference type="Google" id="ProtNLM"/>
    </source>
</evidence>
<sequence length="1281" mass="137028">MATLLFQAAGAALGGVFGPVGAIIGRAAGALAGSVVDKALINGRSTVRGARLSSARIPGADEGTAVNRVYGSVRVGGTLIWATRFEEEVTTERQGGKATGGTRVESFRYFANLAVGLAEGPIGHVRRVWADGKELDLTGIEMRVYRGDEAQLPDPLVEAKQGAGNAPAYRGLAYVVFERLPLDAYGNRIPLLQFEVVRSVGELENEIRAVCIIPGATEHGYQLAQVSESLGAGSARILNRNSLRGASDWDISIDELMALCPNLERVALVVSWFGTDLRAGQCRVVPGVEVSSRAEESAPWSVSGVTRAAARLVSRSNGGPAYGGTPDDASVLSAIADLKARGLQVYLYPFVMMDIPADNALADPYGGARQASYPWRGRITCDPAPGRQGSADRTAVARGQVQAFAGNARASDFTIAGGDVTYPGGEQSYRRFILHYAQLARLAGGVDGFLIGSELRGLTQLRDGADAFPFVEALVRLAADVRALLPSSKITYGADWSEYFGYHPADGSGDVYFHLDPLWASPAIDAVGIDNYMPLADWRDGDLASANPDGFRLADDRNALMAAISAGEGFDWYYQDGDAREARQRSPITDGLAGKPWVFRYKDIAAWWANPHYERIGGAERGQPTAWVASSKPVWFTELGCGAVDKGANQPNVFADPKSAESGAPYFSTGMRADSMQRRFIEAHHLRWAGEDAPAGMVDPSHLFVWCWDARPFPAFPLSTDIWSDGNNWRTGHWLNGRLGAGTLADVMAAVLRDHGFSDFDISEVSGDLIGYVKGELGSARDLIEPLLQAFQIDVFEDAGLLRFRSRARASMPALAITTLVDREGEPLWQETRGHDSDFAAEAVMTFYNPDLDYEQASARSHRAGQATSRLIKQDLPAVLAEETALHAAEALLRDNRIARRSLRFSLAPGRLDVQPGDVVSLTDGPDGRFLVSRIEDGDARRIEARAFAPSAGGAPPAMTDGRNGGGTASNLFKPVVHLMDLPGFDGEAATSFARGGVFAKPWRTVGLSSSATTEGYRGRALFDRPATTGTLVAALAPGVTGRLDWSQALTVDLAYGELSSAAGISVLNGANRLAVRSVSGVWEILSFLHADEIAAGRWRLRGLLRALAGTEDAMVSGLSEGAAVVLLDEAVKPLGLRGDEAGLSLNWIAEAAGSLAMAGPFTFAGGLRAETPLAPVHLRCQRTEAGDARISWTRRGRDNADSWTGADIPLDEPFERYRVEVLDGADAVIRAAEVGTPEWTYPLADEVLDFGGRRTSLAVGIRQIGERVPLGLPARAIFQT</sequence>
<dbReference type="EMBL" id="JACIDW010000003">
    <property type="protein sequence ID" value="MBB3963741.1"/>
    <property type="molecule type" value="Genomic_DNA"/>
</dbReference>
<dbReference type="InterPro" id="IPR056490">
    <property type="entry name" value="Rcc01698_C"/>
</dbReference>
<evidence type="ECO:0000259" key="2">
    <source>
        <dbReference type="Pfam" id="PF13550"/>
    </source>
</evidence>
<dbReference type="RefSeq" id="WP_183899441.1">
    <property type="nucleotide sequence ID" value="NZ_JACIDW010000003.1"/>
</dbReference>
<reference evidence="4 5" key="1">
    <citation type="submission" date="2020-08" db="EMBL/GenBank/DDBJ databases">
        <title>Genomic Encyclopedia of Type Strains, Phase IV (KMG-IV): sequencing the most valuable type-strain genomes for metagenomic binning, comparative biology and taxonomic classification.</title>
        <authorList>
            <person name="Goeker M."/>
        </authorList>
    </citation>
    <scope>NUCLEOTIDE SEQUENCE [LARGE SCALE GENOMIC DNA]</scope>
    <source>
        <strain evidence="4 5">DSM 26575</strain>
    </source>
</reference>
<dbReference type="Gene3D" id="3.20.20.80">
    <property type="entry name" value="Glycosidases"/>
    <property type="match status" value="1"/>
</dbReference>
<feature type="domain" description="Tip attachment protein J" evidence="2">
    <location>
        <begin position="779"/>
        <end position="937"/>
    </location>
</feature>
<protein>
    <recommendedName>
        <fullName evidence="6">Tail protein</fullName>
    </recommendedName>
</protein>
<evidence type="ECO:0000259" key="3">
    <source>
        <dbReference type="Pfam" id="PF23666"/>
    </source>
</evidence>
<dbReference type="SUPFAM" id="SSF51445">
    <property type="entry name" value="(Trans)glycosidases"/>
    <property type="match status" value="1"/>
</dbReference>
<comment type="caution">
    <text evidence="4">The sequence shown here is derived from an EMBL/GenBank/DDBJ whole genome shotgun (WGS) entry which is preliminary data.</text>
</comment>
<feature type="domain" description="GTA TIM-barrel-like" evidence="1">
    <location>
        <begin position="428"/>
        <end position="717"/>
    </location>
</feature>
<evidence type="ECO:0000313" key="4">
    <source>
        <dbReference type="EMBL" id="MBB3963741.1"/>
    </source>
</evidence>
<keyword evidence="5" id="KW-1185">Reference proteome</keyword>
<accession>A0A7W6CWP8</accession>
<name>A0A7W6CWP8_9HYPH</name>
<gene>
    <name evidence="4" type="ORF">GGQ67_001380</name>
</gene>
<dbReference type="CDD" id="cd19607">
    <property type="entry name" value="GTA_TIM-barrel-like"/>
    <property type="match status" value="1"/>
</dbReference>
<dbReference type="InterPro" id="IPR025195">
    <property type="entry name" value="GTA_TIM_dom"/>
</dbReference>